<evidence type="ECO:0000313" key="9">
    <source>
        <dbReference type="Proteomes" id="UP001165368"/>
    </source>
</evidence>
<feature type="domain" description="Flagellar hook-associated protein 2 N-terminal" evidence="6">
    <location>
        <begin position="10"/>
        <end position="105"/>
    </location>
</feature>
<evidence type="ECO:0000256" key="3">
    <source>
        <dbReference type="ARBA" id="ARBA00023054"/>
    </source>
</evidence>
<keyword evidence="5" id="KW-0964">Secreted</keyword>
<dbReference type="InterPro" id="IPR003481">
    <property type="entry name" value="FliD_N"/>
</dbReference>
<dbReference type="Pfam" id="PF07195">
    <property type="entry name" value="FliD_C"/>
    <property type="match status" value="1"/>
</dbReference>
<gene>
    <name evidence="8" type="primary">fliD</name>
    <name evidence="8" type="ORF">LVY72_06800</name>
</gene>
<comment type="subcellular location">
    <subcellularLocation>
        <location evidence="5">Secreted</location>
    </subcellularLocation>
    <subcellularLocation>
        <location evidence="5">Bacterial flagellum</location>
    </subcellularLocation>
</comment>
<evidence type="ECO:0000259" key="6">
    <source>
        <dbReference type="Pfam" id="PF02465"/>
    </source>
</evidence>
<organism evidence="8 9">
    <name type="scientific">Arthrobacter hankyongi</name>
    <dbReference type="NCBI Taxonomy" id="2904801"/>
    <lineage>
        <taxon>Bacteria</taxon>
        <taxon>Bacillati</taxon>
        <taxon>Actinomycetota</taxon>
        <taxon>Actinomycetes</taxon>
        <taxon>Micrococcales</taxon>
        <taxon>Micrococcaceae</taxon>
        <taxon>Arthrobacter</taxon>
    </lineage>
</organism>
<evidence type="ECO:0000256" key="4">
    <source>
        <dbReference type="ARBA" id="ARBA00023143"/>
    </source>
</evidence>
<dbReference type="Pfam" id="PF02465">
    <property type="entry name" value="FliD_N"/>
    <property type="match status" value="1"/>
</dbReference>
<protein>
    <recommendedName>
        <fullName evidence="5">Flagellar hook-associated protein 2</fullName>
        <shortName evidence="5">HAP2</shortName>
    </recommendedName>
    <alternativeName>
        <fullName evidence="5">Flagellar cap protein</fullName>
    </alternativeName>
</protein>
<accession>A0ABS9L4N7</accession>
<dbReference type="InterPro" id="IPR010809">
    <property type="entry name" value="FliD_C"/>
</dbReference>
<dbReference type="EMBL" id="JAKLTQ010000003">
    <property type="protein sequence ID" value="MCG2621624.1"/>
    <property type="molecule type" value="Genomic_DNA"/>
</dbReference>
<keyword evidence="8" id="KW-0966">Cell projection</keyword>
<keyword evidence="8" id="KW-0282">Flagellum</keyword>
<evidence type="ECO:0000259" key="7">
    <source>
        <dbReference type="Pfam" id="PF07195"/>
    </source>
</evidence>
<name>A0ABS9L4N7_9MICC</name>
<evidence type="ECO:0000256" key="2">
    <source>
        <dbReference type="ARBA" id="ARBA00011255"/>
    </source>
</evidence>
<keyword evidence="8" id="KW-0969">Cilium</keyword>
<keyword evidence="3" id="KW-0175">Coiled coil</keyword>
<proteinExistence type="inferred from homology"/>
<evidence type="ECO:0000313" key="8">
    <source>
        <dbReference type="EMBL" id="MCG2621624.1"/>
    </source>
</evidence>
<comment type="caution">
    <text evidence="8">The sequence shown here is derived from an EMBL/GenBank/DDBJ whole genome shotgun (WGS) entry which is preliminary data.</text>
</comment>
<dbReference type="Proteomes" id="UP001165368">
    <property type="component" value="Unassembled WGS sequence"/>
</dbReference>
<sequence>MGISLDGLASGLDTTSLINSLMQVEAIPQSILKNKVTSSNSFVSALQGLNAKIASLAELAKAAAKPAALNILSASSSSDDVTATAGSAAAAGEVSFEVSKLAQKHIGVSGAVAAWPDAPPFFNIVGADNTITPVTAASGSMDDIVAAINGANVGINAVKIAAGTGAGGEQLYRIQFTASATGAAGKFDIKDAGGTSIFSRAGAAVIQQGQDAEVKLWAGTAAEQSVTSATNTFTNLVPGVDVTVKATSATPVTVSVTRDDAAVTAKAKELVTSLNDVFAYIKTRSSVSSGTSSTGAATTTAGIFTGDSTVRDAGQRIMLAVSTPVDDKSPMEIGIEITKVGDLKFDEKKFAEALAKDPALVDATLQTISSRVADAAKVASDKYDGTLTAVIKGQESLVRNLNDQITGWDDRLATRRSTLQRIYSQLEVQLSNMQSQQSWLTSQLAGLTTGSSTS</sequence>
<dbReference type="PANTHER" id="PTHR30288">
    <property type="entry name" value="FLAGELLAR CAP/ASSEMBLY PROTEIN FLID"/>
    <property type="match status" value="1"/>
</dbReference>
<keyword evidence="4 5" id="KW-0975">Bacterial flagellum</keyword>
<dbReference type="PANTHER" id="PTHR30288:SF0">
    <property type="entry name" value="FLAGELLAR HOOK-ASSOCIATED PROTEIN 2"/>
    <property type="match status" value="1"/>
</dbReference>
<feature type="domain" description="Flagellar hook-associated protein 2 C-terminal" evidence="7">
    <location>
        <begin position="209"/>
        <end position="435"/>
    </location>
</feature>
<keyword evidence="9" id="KW-1185">Reference proteome</keyword>
<reference evidence="8" key="1">
    <citation type="submission" date="2022-01" db="EMBL/GenBank/DDBJ databases">
        <authorList>
            <person name="Jo J.-H."/>
            <person name="Im W.-T."/>
        </authorList>
    </citation>
    <scope>NUCLEOTIDE SEQUENCE</scope>
    <source>
        <strain evidence="8">I2-34</strain>
    </source>
</reference>
<evidence type="ECO:0000256" key="5">
    <source>
        <dbReference type="RuleBase" id="RU362066"/>
    </source>
</evidence>
<comment type="similarity">
    <text evidence="1 5">Belongs to the FliD family.</text>
</comment>
<evidence type="ECO:0000256" key="1">
    <source>
        <dbReference type="ARBA" id="ARBA00009764"/>
    </source>
</evidence>
<dbReference type="RefSeq" id="WP_237819022.1">
    <property type="nucleotide sequence ID" value="NZ_JAKLTQ010000003.1"/>
</dbReference>
<comment type="function">
    <text evidence="5">Required for morphogenesis and for the elongation of the flagellar filament by facilitating polymerization of the flagellin monomers at the tip of growing filament. Forms a capping structure, which prevents flagellin subunits (transported through the central channel of the flagellum) from leaking out without polymerization at the distal end.</text>
</comment>
<comment type="subunit">
    <text evidence="2 5">Homopentamer.</text>
</comment>
<dbReference type="InterPro" id="IPR040026">
    <property type="entry name" value="FliD"/>
</dbReference>